<name>A0ABW7Y123_STRCE</name>
<comment type="caution">
    <text evidence="2">The sequence shown here is derived from an EMBL/GenBank/DDBJ whole genome shotgun (WGS) entry which is preliminary data.</text>
</comment>
<dbReference type="RefSeq" id="WP_398656788.1">
    <property type="nucleotide sequence ID" value="NZ_JBITDC010000005.1"/>
</dbReference>
<dbReference type="EMBL" id="JBITDC010000005">
    <property type="protein sequence ID" value="MFI5676025.1"/>
    <property type="molecule type" value="Genomic_DNA"/>
</dbReference>
<evidence type="ECO:0000256" key="1">
    <source>
        <dbReference type="SAM" id="MobiDB-lite"/>
    </source>
</evidence>
<evidence type="ECO:0000313" key="3">
    <source>
        <dbReference type="Proteomes" id="UP001612415"/>
    </source>
</evidence>
<protein>
    <submittedName>
        <fullName evidence="2">Uncharacterized protein</fullName>
    </submittedName>
</protein>
<feature type="region of interest" description="Disordered" evidence="1">
    <location>
        <begin position="1"/>
        <end position="42"/>
    </location>
</feature>
<reference evidence="2 3" key="1">
    <citation type="submission" date="2024-10" db="EMBL/GenBank/DDBJ databases">
        <title>The Natural Products Discovery Center: Release of the First 8490 Sequenced Strains for Exploring Actinobacteria Biosynthetic Diversity.</title>
        <authorList>
            <person name="Kalkreuter E."/>
            <person name="Kautsar S.A."/>
            <person name="Yang D."/>
            <person name="Bader C.D."/>
            <person name="Teijaro C.N."/>
            <person name="Fluegel L."/>
            <person name="Davis C.M."/>
            <person name="Simpson J.R."/>
            <person name="Lauterbach L."/>
            <person name="Steele A.D."/>
            <person name="Gui C."/>
            <person name="Meng S."/>
            <person name="Li G."/>
            <person name="Viehrig K."/>
            <person name="Ye F."/>
            <person name="Su P."/>
            <person name="Kiefer A.F."/>
            <person name="Nichols A."/>
            <person name="Cepeda A.J."/>
            <person name="Yan W."/>
            <person name="Fan B."/>
            <person name="Jiang Y."/>
            <person name="Adhikari A."/>
            <person name="Zheng C.-J."/>
            <person name="Schuster L."/>
            <person name="Cowan T.M."/>
            <person name="Smanski M.J."/>
            <person name="Chevrette M.G."/>
            <person name="De Carvalho L.P.S."/>
            <person name="Shen B."/>
        </authorList>
    </citation>
    <scope>NUCLEOTIDE SEQUENCE [LARGE SCALE GENOMIC DNA]</scope>
    <source>
        <strain evidence="2 3">NPDC051599</strain>
    </source>
</reference>
<keyword evidence="3" id="KW-1185">Reference proteome</keyword>
<organism evidence="2 3">
    <name type="scientific">Streptomyces cellulosae</name>
    <dbReference type="NCBI Taxonomy" id="1968"/>
    <lineage>
        <taxon>Bacteria</taxon>
        <taxon>Bacillati</taxon>
        <taxon>Actinomycetota</taxon>
        <taxon>Actinomycetes</taxon>
        <taxon>Kitasatosporales</taxon>
        <taxon>Streptomycetaceae</taxon>
        <taxon>Streptomyces</taxon>
    </lineage>
</organism>
<feature type="compositionally biased region" description="Basic residues" evidence="1">
    <location>
        <begin position="1"/>
        <end position="12"/>
    </location>
</feature>
<dbReference type="Proteomes" id="UP001612415">
    <property type="component" value="Unassembled WGS sequence"/>
</dbReference>
<proteinExistence type="predicted"/>
<sequence length="182" mass="19219">MGIRMLHRRRAQGRTQAQVRARDASAPSPPLPTVPALSAAASTARVPTGLATALRRMTAPSPASGLRRTAATGLVPGSAAGSVPGSVRIAAHLAQTLRRTAAALRYRFVERDRDAGGHGREASVWRLWAGPARHYLGLALTLLRRSRPLPTITVFTAVNGRPGRSAPQPPPYGRPPGRDATP</sequence>
<gene>
    <name evidence="2" type="ORF">ACIA8P_15315</name>
</gene>
<accession>A0ABW7Y123</accession>
<evidence type="ECO:0000313" key="2">
    <source>
        <dbReference type="EMBL" id="MFI5676025.1"/>
    </source>
</evidence>
<feature type="region of interest" description="Disordered" evidence="1">
    <location>
        <begin position="158"/>
        <end position="182"/>
    </location>
</feature>